<dbReference type="Proteomes" id="UP000475079">
    <property type="component" value="Unassembled WGS sequence"/>
</dbReference>
<dbReference type="Gene3D" id="3.40.50.720">
    <property type="entry name" value="NAD(P)-binding Rossmann-like Domain"/>
    <property type="match status" value="1"/>
</dbReference>
<accession>A0A6L5E1R6</accession>
<dbReference type="PANTHER" id="PTHR42879:SF2">
    <property type="entry name" value="3-OXOACYL-[ACYL-CARRIER-PROTEIN] REDUCTASE FABG"/>
    <property type="match status" value="1"/>
</dbReference>
<dbReference type="SUPFAM" id="SSF51735">
    <property type="entry name" value="NAD(P)-binding Rossmann-fold domains"/>
    <property type="match status" value="1"/>
</dbReference>
<proteinExistence type="inferred from homology"/>
<dbReference type="RefSeq" id="WP_152405309.1">
    <property type="nucleotide sequence ID" value="NZ_WHIY01000001.1"/>
</dbReference>
<dbReference type="Pfam" id="PF00106">
    <property type="entry name" value="adh_short"/>
    <property type="match status" value="1"/>
</dbReference>
<sequence>MLLKNKVAVIFGGSGAIGSAVARNMAREGARVYLVARGQEKLDRVAHEIRAAAGTVDTALIDVLDEQSMRTQVAELASRSGGFDIVVNATGFMHDQGKEVAELTLDEFMQGIRPFLTAQFTIAKAVTPHMGGQRAGVILSVVAPAGAMAIAGHSGHIVGCAGAEAFVKALAAELAPRNIRVIGIRSHAIVDAVKAGSYTGEIFAAKAQEMGLTTEEWLGGAAQSTMLKRLPTLADIAALMSFLASDNASAMTATIVNMTAGATTG</sequence>
<evidence type="ECO:0000313" key="3">
    <source>
        <dbReference type="Proteomes" id="UP000475079"/>
    </source>
</evidence>
<dbReference type="PANTHER" id="PTHR42879">
    <property type="entry name" value="3-OXOACYL-(ACYL-CARRIER-PROTEIN) REDUCTASE"/>
    <property type="match status" value="1"/>
</dbReference>
<dbReference type="InterPro" id="IPR002347">
    <property type="entry name" value="SDR_fam"/>
</dbReference>
<protein>
    <submittedName>
        <fullName evidence="2">SDR family oxidoreductase</fullName>
    </submittedName>
</protein>
<comment type="similarity">
    <text evidence="1">Belongs to the short-chain dehydrogenases/reductases (SDR) family.</text>
</comment>
<name>A0A6L5E1R6_9ENTR</name>
<reference evidence="2 3" key="1">
    <citation type="submission" date="2019-10" db="EMBL/GenBank/DDBJ databases">
        <title>Characterization of a new Citrobacter species.</title>
        <authorList>
            <person name="Goncalves Ribeiro T."/>
            <person name="Izdebski R."/>
            <person name="Urbanowicz P."/>
            <person name="Carmeli Y."/>
            <person name="Gniadkowski M."/>
            <person name="Peixe L."/>
        </authorList>
    </citation>
    <scope>NUCLEOTIDE SEQUENCE [LARGE SCALE GENOMIC DNA]</scope>
    <source>
        <strain evidence="2 3">NMI7905_11</strain>
    </source>
</reference>
<gene>
    <name evidence="2" type="ORF">GBB84_00715</name>
</gene>
<dbReference type="AlphaFoldDB" id="A0A6L5E1R6"/>
<evidence type="ECO:0000313" key="2">
    <source>
        <dbReference type="EMBL" id="MPQ49457.1"/>
    </source>
</evidence>
<evidence type="ECO:0000256" key="1">
    <source>
        <dbReference type="ARBA" id="ARBA00006484"/>
    </source>
</evidence>
<dbReference type="EMBL" id="WHIY01000001">
    <property type="protein sequence ID" value="MPQ49457.1"/>
    <property type="molecule type" value="Genomic_DNA"/>
</dbReference>
<comment type="caution">
    <text evidence="2">The sequence shown here is derived from an EMBL/GenBank/DDBJ whole genome shotgun (WGS) entry which is preliminary data.</text>
</comment>
<dbReference type="PRINTS" id="PR00081">
    <property type="entry name" value="GDHRDH"/>
</dbReference>
<organism evidence="2 3">
    <name type="scientific">Citrobacter telavivensis</name>
    <dbReference type="NCBI Taxonomy" id="2653932"/>
    <lineage>
        <taxon>Bacteria</taxon>
        <taxon>Pseudomonadati</taxon>
        <taxon>Pseudomonadota</taxon>
        <taxon>Gammaproteobacteria</taxon>
        <taxon>Enterobacterales</taxon>
        <taxon>Enterobacteriaceae</taxon>
        <taxon>Citrobacter</taxon>
    </lineage>
</organism>
<dbReference type="InterPro" id="IPR050259">
    <property type="entry name" value="SDR"/>
</dbReference>
<keyword evidence="3" id="KW-1185">Reference proteome</keyword>
<dbReference type="InterPro" id="IPR036291">
    <property type="entry name" value="NAD(P)-bd_dom_sf"/>
</dbReference>